<reference evidence="1 2" key="1">
    <citation type="submission" date="2013-05" db="EMBL/GenBank/DDBJ databases">
        <title>Genome assembly of Chondromyces apiculatus DSM 436.</title>
        <authorList>
            <person name="Sharma G."/>
            <person name="Khatri I."/>
            <person name="Kaur C."/>
            <person name="Mayilraj S."/>
            <person name="Subramanian S."/>
        </authorList>
    </citation>
    <scope>NUCLEOTIDE SEQUENCE [LARGE SCALE GENOMIC DNA]</scope>
    <source>
        <strain evidence="1 2">DSM 436</strain>
    </source>
</reference>
<gene>
    <name evidence="1" type="ORF">CAP_5623</name>
</gene>
<dbReference type="EMBL" id="ASRX01000047">
    <property type="protein sequence ID" value="EYF03430.1"/>
    <property type="molecule type" value="Genomic_DNA"/>
</dbReference>
<accession>A0A017T3L3</accession>
<comment type="caution">
    <text evidence="1">The sequence shown here is derived from an EMBL/GenBank/DDBJ whole genome shotgun (WGS) entry which is preliminary data.</text>
</comment>
<organism evidence="1 2">
    <name type="scientific">Chondromyces apiculatus DSM 436</name>
    <dbReference type="NCBI Taxonomy" id="1192034"/>
    <lineage>
        <taxon>Bacteria</taxon>
        <taxon>Pseudomonadati</taxon>
        <taxon>Myxococcota</taxon>
        <taxon>Polyangia</taxon>
        <taxon>Polyangiales</taxon>
        <taxon>Polyangiaceae</taxon>
        <taxon>Chondromyces</taxon>
    </lineage>
</organism>
<sequence length="177" mass="17005">MGDGGAGGGTGGMGGMGDGGAGGGTGGAGGSGGGTPGDDGDACTANADCMSGMCYGDVCVASLNGCDIDTATDMTQMSGATITQTGQTYNPKCQKVTVGTVLSVTANFVSHPFTAGTIEGGVRMPSTEGPFDPPTNTGGAGTTVTFTMSEQGTFPYYCNVHGPGGMNGVVFVVPDAP</sequence>
<evidence type="ECO:0000313" key="1">
    <source>
        <dbReference type="EMBL" id="EYF03430.1"/>
    </source>
</evidence>
<protein>
    <recommendedName>
        <fullName evidence="3">Blue (type 1) copper domain-containing protein</fullName>
    </recommendedName>
</protein>
<proteinExistence type="predicted"/>
<dbReference type="SUPFAM" id="SSF49503">
    <property type="entry name" value="Cupredoxins"/>
    <property type="match status" value="1"/>
</dbReference>
<dbReference type="Gene3D" id="2.60.40.420">
    <property type="entry name" value="Cupredoxins - blue copper proteins"/>
    <property type="match status" value="1"/>
</dbReference>
<name>A0A017T3L3_9BACT</name>
<dbReference type="STRING" id="1192034.CAP_5623"/>
<dbReference type="InterPro" id="IPR008972">
    <property type="entry name" value="Cupredoxin"/>
</dbReference>
<keyword evidence="2" id="KW-1185">Reference proteome</keyword>
<evidence type="ECO:0000313" key="2">
    <source>
        <dbReference type="Proteomes" id="UP000019678"/>
    </source>
</evidence>
<dbReference type="Proteomes" id="UP000019678">
    <property type="component" value="Unassembled WGS sequence"/>
</dbReference>
<dbReference type="AlphaFoldDB" id="A0A017T3L3"/>
<evidence type="ECO:0008006" key="3">
    <source>
        <dbReference type="Google" id="ProtNLM"/>
    </source>
</evidence>